<dbReference type="InterPro" id="IPR007197">
    <property type="entry name" value="rSAM"/>
</dbReference>
<evidence type="ECO:0000256" key="2">
    <source>
        <dbReference type="ARBA" id="ARBA00022603"/>
    </source>
</evidence>
<comment type="cofactor">
    <cofactor evidence="1">
        <name>[4Fe-4S] cluster</name>
        <dbReference type="ChEBI" id="CHEBI:49883"/>
    </cofactor>
</comment>
<dbReference type="Pfam" id="PF04055">
    <property type="entry name" value="Radical_SAM"/>
    <property type="match status" value="1"/>
</dbReference>
<dbReference type="InterPro" id="IPR058240">
    <property type="entry name" value="rSAM_sf"/>
</dbReference>
<dbReference type="GO" id="GO:0031419">
    <property type="term" value="F:cobalamin binding"/>
    <property type="evidence" value="ECO:0007669"/>
    <property type="project" value="InterPro"/>
</dbReference>
<dbReference type="PANTHER" id="PTHR43409:SF7">
    <property type="entry name" value="BLL1977 PROTEIN"/>
    <property type="match status" value="1"/>
</dbReference>
<dbReference type="AlphaFoldDB" id="A0A255IKU3"/>
<dbReference type="InterPro" id="IPR023404">
    <property type="entry name" value="rSAM_horseshoe"/>
</dbReference>
<proteinExistence type="predicted"/>
<organism evidence="11 12">
    <name type="scientific">Lachnotalea glycerini</name>
    <dbReference type="NCBI Taxonomy" id="1763509"/>
    <lineage>
        <taxon>Bacteria</taxon>
        <taxon>Bacillati</taxon>
        <taxon>Bacillota</taxon>
        <taxon>Clostridia</taxon>
        <taxon>Lachnospirales</taxon>
        <taxon>Lachnospiraceae</taxon>
        <taxon>Lachnotalea</taxon>
    </lineage>
</organism>
<keyword evidence="7" id="KW-0411">Iron-sulfur</keyword>
<evidence type="ECO:0000313" key="12">
    <source>
        <dbReference type="Proteomes" id="UP000216411"/>
    </source>
</evidence>
<dbReference type="GO" id="GO:0046872">
    <property type="term" value="F:metal ion binding"/>
    <property type="evidence" value="ECO:0007669"/>
    <property type="project" value="UniProtKB-KW"/>
</dbReference>
<dbReference type="Proteomes" id="UP000247523">
    <property type="component" value="Unassembled WGS sequence"/>
</dbReference>
<dbReference type="CDD" id="cd01335">
    <property type="entry name" value="Radical_SAM"/>
    <property type="match status" value="1"/>
</dbReference>
<dbReference type="RefSeq" id="WP_094376750.1">
    <property type="nucleotide sequence ID" value="NZ_NOKA02000002.1"/>
</dbReference>
<dbReference type="SFLD" id="SFLDG01123">
    <property type="entry name" value="methyltransferase_(Class_B)"/>
    <property type="match status" value="1"/>
</dbReference>
<keyword evidence="2" id="KW-0489">Methyltransferase</keyword>
<name>A0A255IKU3_9FIRM</name>
<accession>A0A255IKU3</accession>
<reference evidence="11 12" key="1">
    <citation type="journal article" date="2017" name="Genome Announc.">
        <title>Draft Genome Sequence of a Sporulating and Motile Strain of Lachnotalea glycerini Isolated from Water in Quebec City, Canada.</title>
        <authorList>
            <person name="Maheux A.F."/>
            <person name="Boudreau D.K."/>
            <person name="Berube E."/>
            <person name="Boissinot M."/>
            <person name="Raymond F."/>
            <person name="Brodeur S."/>
            <person name="Corbeil J."/>
            <person name="Isabel S."/>
            <person name="Omar R.F."/>
            <person name="Bergeron M.G."/>
        </authorList>
    </citation>
    <scope>NUCLEOTIDE SEQUENCE [LARGE SCALE GENOMIC DNA]</scope>
    <source>
        <strain evidence="11 12">CCRI-19302</strain>
    </source>
</reference>
<dbReference type="InterPro" id="IPR006158">
    <property type="entry name" value="Cobalamin-bd"/>
</dbReference>
<evidence type="ECO:0000256" key="5">
    <source>
        <dbReference type="ARBA" id="ARBA00022723"/>
    </source>
</evidence>
<dbReference type="Proteomes" id="UP000216411">
    <property type="component" value="Unassembled WGS sequence"/>
</dbReference>
<evidence type="ECO:0000259" key="8">
    <source>
        <dbReference type="PROSITE" id="PS51332"/>
    </source>
</evidence>
<evidence type="ECO:0000256" key="4">
    <source>
        <dbReference type="ARBA" id="ARBA00022691"/>
    </source>
</evidence>
<dbReference type="InterPro" id="IPR034466">
    <property type="entry name" value="Methyltransferase_Class_B"/>
</dbReference>
<evidence type="ECO:0000313" key="13">
    <source>
        <dbReference type="Proteomes" id="UP000247523"/>
    </source>
</evidence>
<evidence type="ECO:0000313" key="10">
    <source>
        <dbReference type="EMBL" id="PXV95570.1"/>
    </source>
</evidence>
<dbReference type="Gene3D" id="3.40.50.280">
    <property type="entry name" value="Cobalamin-binding domain"/>
    <property type="match status" value="1"/>
</dbReference>
<keyword evidence="6" id="KW-0408">Iron</keyword>
<feature type="domain" description="Radical SAM core" evidence="9">
    <location>
        <begin position="171"/>
        <end position="397"/>
    </location>
</feature>
<dbReference type="Gene3D" id="3.80.30.20">
    <property type="entry name" value="tm_1862 like domain"/>
    <property type="match status" value="1"/>
</dbReference>
<reference evidence="11" key="3">
    <citation type="submission" date="2018-07" db="EMBL/GenBank/DDBJ databases">
        <authorList>
            <person name="Quirk P.G."/>
            <person name="Krulwich T.A."/>
        </authorList>
    </citation>
    <scope>NUCLEOTIDE SEQUENCE</scope>
    <source>
        <strain evidence="11">CCRI-19302</strain>
    </source>
</reference>
<keyword evidence="12" id="KW-1185">Reference proteome</keyword>
<dbReference type="InterPro" id="IPR006638">
    <property type="entry name" value="Elp3/MiaA/NifB-like_rSAM"/>
</dbReference>
<dbReference type="SFLD" id="SFLDG01082">
    <property type="entry name" value="B12-binding_domain_containing"/>
    <property type="match status" value="1"/>
</dbReference>
<dbReference type="SUPFAM" id="SSF102114">
    <property type="entry name" value="Radical SAM enzymes"/>
    <property type="match status" value="1"/>
</dbReference>
<dbReference type="PROSITE" id="PS51332">
    <property type="entry name" value="B12_BINDING"/>
    <property type="match status" value="1"/>
</dbReference>
<gene>
    <name evidence="10" type="ORF">C8E03_101199</name>
    <name evidence="11" type="ORF">CG710_002815</name>
</gene>
<keyword evidence="3" id="KW-0808">Transferase</keyword>
<keyword evidence="5" id="KW-0479">Metal-binding</keyword>
<dbReference type="SMART" id="SM00729">
    <property type="entry name" value="Elp3"/>
    <property type="match status" value="1"/>
</dbReference>
<dbReference type="PROSITE" id="PS51918">
    <property type="entry name" value="RADICAL_SAM"/>
    <property type="match status" value="1"/>
</dbReference>
<evidence type="ECO:0000259" key="9">
    <source>
        <dbReference type="PROSITE" id="PS51918"/>
    </source>
</evidence>
<dbReference type="GO" id="GO:0051539">
    <property type="term" value="F:4 iron, 4 sulfur cluster binding"/>
    <property type="evidence" value="ECO:0007669"/>
    <property type="project" value="UniProtKB-KW"/>
</dbReference>
<feature type="domain" description="B12-binding" evidence="8">
    <location>
        <begin position="3"/>
        <end position="147"/>
    </location>
</feature>
<dbReference type="PANTHER" id="PTHR43409">
    <property type="entry name" value="ANAEROBIC MAGNESIUM-PROTOPORPHYRIN IX MONOMETHYL ESTER CYCLASE-RELATED"/>
    <property type="match status" value="1"/>
</dbReference>
<evidence type="ECO:0000256" key="7">
    <source>
        <dbReference type="ARBA" id="ARBA00023014"/>
    </source>
</evidence>
<dbReference type="EMBL" id="QICS01000001">
    <property type="protein sequence ID" value="PXV95570.1"/>
    <property type="molecule type" value="Genomic_DNA"/>
</dbReference>
<dbReference type="EMBL" id="NOKA02000002">
    <property type="protein sequence ID" value="RDY32884.1"/>
    <property type="molecule type" value="Genomic_DNA"/>
</dbReference>
<dbReference type="SFLD" id="SFLDS00029">
    <property type="entry name" value="Radical_SAM"/>
    <property type="match status" value="1"/>
</dbReference>
<dbReference type="OrthoDB" id="9801659at2"/>
<dbReference type="InterPro" id="IPR051198">
    <property type="entry name" value="BchE-like"/>
</dbReference>
<keyword evidence="4" id="KW-0949">S-adenosyl-L-methionine</keyword>
<dbReference type="GO" id="GO:0003824">
    <property type="term" value="F:catalytic activity"/>
    <property type="evidence" value="ECO:0007669"/>
    <property type="project" value="InterPro"/>
</dbReference>
<sequence length="435" mass="49614">MCNILLLVPKSPGPVLGKRWNSSWSEELEEIVTNNYWYTIANGVLVLGAIAKKRGLHVDIVDEEITNIDYSIHYDIVAMYTVTPNVCRCYELAQKYKELDSYVVLGGVHATVFSDEALQHADTILIGESEYTWNTFLDDFQKEIPQREYRQETGTVNLKDSPIPLFEAIPSNYDGMIPIQTARGCPHGCQFCDLRSLYGNSYRGKSIKQVQSEIEKTLQVNQSKNIYFTDDNLFCVKKRASNMMEMLQEYKLSWVTNTDVSFGMDQELIKKASKAGCRRVLIGLESVNRSNLIDLDQHNFKSKHRDCYEEAIENIQGQGIGVIGSFIVGLDADTEETFSEIYEFVQNTGLSGVNITVNTPFPGTEMFQTMKKNNRIQTFDWGQYTIFQPVISIKNMPTDVFQDQYADLLLKIHEPEAVMARKNIMKESIKKRLNG</sequence>
<reference evidence="10 13" key="2">
    <citation type="submission" date="2018-05" db="EMBL/GenBank/DDBJ databases">
        <title>Genomic Encyclopedia of Type Strains, Phase IV (KMG-IV): sequencing the most valuable type-strain genomes for metagenomic binning, comparative biology and taxonomic classification.</title>
        <authorList>
            <person name="Goeker M."/>
        </authorList>
    </citation>
    <scope>NUCLEOTIDE SEQUENCE [LARGE SCALE GENOMIC DNA]</scope>
    <source>
        <strain evidence="10 13">DSM 28816</strain>
    </source>
</reference>
<evidence type="ECO:0000313" key="11">
    <source>
        <dbReference type="EMBL" id="RDY32884.1"/>
    </source>
</evidence>
<comment type="caution">
    <text evidence="11">The sequence shown here is derived from an EMBL/GenBank/DDBJ whole genome shotgun (WGS) entry which is preliminary data.</text>
</comment>
<evidence type="ECO:0000256" key="3">
    <source>
        <dbReference type="ARBA" id="ARBA00022679"/>
    </source>
</evidence>
<evidence type="ECO:0000256" key="1">
    <source>
        <dbReference type="ARBA" id="ARBA00001966"/>
    </source>
</evidence>
<evidence type="ECO:0000256" key="6">
    <source>
        <dbReference type="ARBA" id="ARBA00023004"/>
    </source>
</evidence>
<dbReference type="GO" id="GO:0005829">
    <property type="term" value="C:cytosol"/>
    <property type="evidence" value="ECO:0007669"/>
    <property type="project" value="TreeGrafter"/>
</dbReference>
<protein>
    <submittedName>
        <fullName evidence="11">Radical SAM protein</fullName>
    </submittedName>
    <submittedName>
        <fullName evidence="10">Radical SAM superfamily enzyme YgiQ (UPF0313 family)</fullName>
    </submittedName>
</protein>